<protein>
    <submittedName>
        <fullName evidence="3">DgyrCDS1209</fullName>
    </submittedName>
</protein>
<evidence type="ECO:0000313" key="4">
    <source>
        <dbReference type="Proteomes" id="UP000549394"/>
    </source>
</evidence>
<accession>A0A7I8V6K2</accession>
<keyword evidence="1" id="KW-0175">Coiled coil</keyword>
<name>A0A7I8V6K2_9ANNE</name>
<feature type="coiled-coil region" evidence="1">
    <location>
        <begin position="545"/>
        <end position="1039"/>
    </location>
</feature>
<feature type="coiled-coil region" evidence="1">
    <location>
        <begin position="329"/>
        <end position="512"/>
    </location>
</feature>
<dbReference type="EMBL" id="CAJFCJ010000002">
    <property type="protein sequence ID" value="CAD5111946.1"/>
    <property type="molecule type" value="Genomic_DNA"/>
</dbReference>
<comment type="caution">
    <text evidence="3">The sequence shown here is derived from an EMBL/GenBank/DDBJ whole genome shotgun (WGS) entry which is preliminary data.</text>
</comment>
<keyword evidence="4" id="KW-1185">Reference proteome</keyword>
<dbReference type="OrthoDB" id="6287438at2759"/>
<feature type="coiled-coil region" evidence="1">
    <location>
        <begin position="1104"/>
        <end position="1131"/>
    </location>
</feature>
<evidence type="ECO:0000256" key="2">
    <source>
        <dbReference type="SAM" id="MobiDB-lite"/>
    </source>
</evidence>
<evidence type="ECO:0000313" key="3">
    <source>
        <dbReference type="EMBL" id="CAD5111946.1"/>
    </source>
</evidence>
<dbReference type="AlphaFoldDB" id="A0A7I8V6K2"/>
<sequence length="1251" mass="145711">MPNKSNMKDQKNLNKTSLQNIGYRIDEIFSSSNGNNNSNYFDPTNLKIILQDEQMKDKLLRDKEFRDYLMTNTTLLAQLWLETECRQQLEKEPKIIELVRKEEFQNKLIIEKVKTTIPLYDLLVYTILEPSLIDVIERDHELLQAILDDTSLSALIRSDPEYESRILSNPFSIIQILRDPVVQKKLLLLPETVCRLDRVKKGEKLPNFSLPSLAYSQEEINLFELDIKRAVFTLGCNMDSLKKKLRKVDQEKETIADGELSQTDLFFRQSSKGNSSNNNDNTNNNNNKTVDENDHQLDDQLLLEKNISKSGLIDTESSMSEELLNNPKVTRLQHKIDTLEKDYNTAISKLRIYKSDLEREEEKNLKLEGILQAKNDELRDGVLALLEEGKWSSVNSLVDAESRIRSLEIDNAKLRHDFESAKHNLSNTVQENTELIRQFKEMTRELLTAKNIIHQANQSKRDAENMMSKVVDEKQVLIDKLHQTESDMNSTIISIKEQLSNCENERMKTQREYTEAIDIMKEDISVLMTEITAAKSLAETKTSAVEQTANILEATKLEVEDLTRKLELVTDENIGSRNELEKILLELDIKSKECANLKEDVKQAKLEKEKAFSDKYALIRNVERLAEELESMKSDITESGRRLGDARQSVIKTEKLYENSQTMVVSLQADLRFSNAQYQAAEDEKKSLILKLNQLNESNKILGKDNQNLKQQITLEQSQKKEERKKFSDLKSELTFINSSHDKLKTEMETLQASLDKERNLHMSLREQFLLEEKQQVHLQDRIKNYELEISCYKQKFMEERVRNEQYKNDHQQLLDEVRELHVKLENQEEMLLNEQAKYKQTIDNIKSDFVSDLSHAHNEKEVVKEGTAKLREELQDIRDQLSAKELQLRSCYQSIGQLNSEAKGRKELECQLMQAETELREVSSVVNQSKIDLQEEIEKQKQLTEQNDKLQLIIQQLKEGLKVVKEQYTKEVFFLSTQLQQISSNSELEIQQLRNDLNQRSSELKAAEASLLAVQEAKESIQISHKNFERTIDALKRRLHQEMSSRKLCEQRMESLKTIKQQEAQRRTIDNFQVEKESPKETQQLTDQVIILQKELNSMRTSNYAQEAHVQTLELQLAELQSENFSLKKKQDIIGRNTSSIVDGKLIEDMKKQLQLYSNERAIFFQSAQKLAQDLETCRSQANEKLAENSKLRDELNSLKERLREMERLYKIAEESARLEIEEKEHFQSRNQQLELMNIRLKTTTNLNDS</sequence>
<feature type="compositionally biased region" description="Low complexity" evidence="2">
    <location>
        <begin position="270"/>
        <end position="287"/>
    </location>
</feature>
<dbReference type="PANTHER" id="PTHR20916">
    <property type="entry name" value="CYSTEINE AND GLYCINE-RICH PROTEIN 2 BINDING PROTEIN"/>
    <property type="match status" value="1"/>
</dbReference>
<dbReference type="Proteomes" id="UP000549394">
    <property type="component" value="Unassembled WGS sequence"/>
</dbReference>
<evidence type="ECO:0000256" key="1">
    <source>
        <dbReference type="SAM" id="Coils"/>
    </source>
</evidence>
<feature type="region of interest" description="Disordered" evidence="2">
    <location>
        <begin position="269"/>
        <end position="292"/>
    </location>
</feature>
<proteinExistence type="predicted"/>
<dbReference type="PANTHER" id="PTHR20916:SF26">
    <property type="entry name" value="CYSTEINE-RICH PROTEIN 2-BINDING PROTEIN"/>
    <property type="match status" value="1"/>
</dbReference>
<gene>
    <name evidence="3" type="ORF">DGYR_LOCUS1169</name>
</gene>
<dbReference type="GO" id="GO:0004402">
    <property type="term" value="F:histone acetyltransferase activity"/>
    <property type="evidence" value="ECO:0007669"/>
    <property type="project" value="TreeGrafter"/>
</dbReference>
<organism evidence="3 4">
    <name type="scientific">Dimorphilus gyrociliatus</name>
    <dbReference type="NCBI Taxonomy" id="2664684"/>
    <lineage>
        <taxon>Eukaryota</taxon>
        <taxon>Metazoa</taxon>
        <taxon>Spiralia</taxon>
        <taxon>Lophotrochozoa</taxon>
        <taxon>Annelida</taxon>
        <taxon>Polychaeta</taxon>
        <taxon>Polychaeta incertae sedis</taxon>
        <taxon>Dinophilidae</taxon>
        <taxon>Dimorphilus</taxon>
    </lineage>
</organism>
<feature type="coiled-coil region" evidence="1">
    <location>
        <begin position="1169"/>
        <end position="1224"/>
    </location>
</feature>
<reference evidence="3 4" key="1">
    <citation type="submission" date="2020-08" db="EMBL/GenBank/DDBJ databases">
        <authorList>
            <person name="Hejnol A."/>
        </authorList>
    </citation>
    <scope>NUCLEOTIDE SEQUENCE [LARGE SCALE GENOMIC DNA]</scope>
</reference>